<evidence type="ECO:0000256" key="1">
    <source>
        <dbReference type="ARBA" id="ARBA00022722"/>
    </source>
</evidence>
<reference evidence="5 6" key="1">
    <citation type="submission" date="2015-09" db="EMBL/GenBank/DDBJ databases">
        <authorList>
            <consortium name="Pathogen Informatics"/>
        </authorList>
    </citation>
    <scope>NUCLEOTIDE SEQUENCE [LARGE SCALE GENOMIC DNA]</scope>
    <source>
        <strain evidence="5 6">2789STDY5608828</strain>
    </source>
</reference>
<dbReference type="EC" id="3.1.21.4" evidence="5"/>
<dbReference type="RefSeq" id="WP_055162295.1">
    <property type="nucleotide sequence ID" value="NZ_CABIWZ010000015.1"/>
</dbReference>
<proteinExistence type="predicted"/>
<gene>
    <name evidence="5" type="primary">sau3AIR_1</name>
    <name evidence="5" type="ORF">ERS852385_01781</name>
</gene>
<evidence type="ECO:0000313" key="5">
    <source>
        <dbReference type="EMBL" id="CUN95480.1"/>
    </source>
</evidence>
<dbReference type="Proteomes" id="UP000095546">
    <property type="component" value="Unassembled WGS sequence"/>
</dbReference>
<evidence type="ECO:0000313" key="6">
    <source>
        <dbReference type="Proteomes" id="UP000095546"/>
    </source>
</evidence>
<dbReference type="SUPFAM" id="SSF52980">
    <property type="entry name" value="Restriction endonuclease-like"/>
    <property type="match status" value="2"/>
</dbReference>
<dbReference type="AlphaFoldDB" id="A0A174B6T6"/>
<evidence type="ECO:0000259" key="4">
    <source>
        <dbReference type="SMART" id="SM00927"/>
    </source>
</evidence>
<dbReference type="GO" id="GO:0003677">
    <property type="term" value="F:DNA binding"/>
    <property type="evidence" value="ECO:0007669"/>
    <property type="project" value="InterPro"/>
</dbReference>
<evidence type="ECO:0000256" key="3">
    <source>
        <dbReference type="ARBA" id="ARBA00022801"/>
    </source>
</evidence>
<accession>A0A174B6T6</accession>
<organism evidence="5 6">
    <name type="scientific">Mitsuokella jalaludinii</name>
    <dbReference type="NCBI Taxonomy" id="187979"/>
    <lineage>
        <taxon>Bacteria</taxon>
        <taxon>Bacillati</taxon>
        <taxon>Bacillota</taxon>
        <taxon>Negativicutes</taxon>
        <taxon>Selenomonadales</taxon>
        <taxon>Selenomonadaceae</taxon>
        <taxon>Mitsuokella</taxon>
    </lineage>
</organism>
<dbReference type="SMART" id="SM00927">
    <property type="entry name" value="MutH"/>
    <property type="match status" value="1"/>
</dbReference>
<dbReference type="CDD" id="cd22356">
    <property type="entry name" value="Sau3AI_N-like"/>
    <property type="match status" value="1"/>
</dbReference>
<keyword evidence="6" id="KW-1185">Reference proteome</keyword>
<sequence>MESTPLYDNKDPLSIESYGKKMIGQTFRSIYEQSVKSGNIHTAQETTAAYVTRHENKNYKGGIGNLVEECWFGYKANSDAEADFPEAGVELKVTPYVENKKGFRAKERLVLTMINYMEIVKEGDFEHSHLWEKAQLMLLVWYLHVKGMSDMDSTVDFVQLFTPPAEDLEIIQNDYQKIVAKIRAGKAHELSEGDTLYLGACTKGSNSKLRRQQPFSDEPAKPRAFSFKNSYMTYVLLHYIMPGKQTYEPIVKHGKVDDFESFVESRIYAYRGMSEQALRKRFNLTQPSKSIYAQIVFRILGVKGNHCEEFEKAGIVVKTIRIQKNGKMKESMSFPAFRFQELADETWDDSTFGNYLRDTRFFFVVFREDADGEYHLSGCKFWNMPYQDLEYGVRKVWQQTHDIIKEGRLVLTPDNRGRLSNNLPNASDNPIAHVRPHGQTREDTYPLPEDTHLTVRDTGTGRGTWPDTTVFTKQCFWLNSSYILNQLRDIIY</sequence>
<evidence type="ECO:0000256" key="2">
    <source>
        <dbReference type="ARBA" id="ARBA00022759"/>
    </source>
</evidence>
<dbReference type="EMBL" id="CYYU01000015">
    <property type="protein sequence ID" value="CUN95480.1"/>
    <property type="molecule type" value="Genomic_DNA"/>
</dbReference>
<dbReference type="InterPro" id="IPR037057">
    <property type="entry name" value="DNA_rep_MutH/T2_RE_sf"/>
</dbReference>
<dbReference type="InterPro" id="IPR011337">
    <property type="entry name" value="DNA_rep_MutH/RE_typeII_Sau3AI"/>
</dbReference>
<dbReference type="Gene3D" id="3.40.600.10">
    <property type="entry name" value="DNA mismatch repair MutH/Restriction endonuclease, type II"/>
    <property type="match status" value="2"/>
</dbReference>
<dbReference type="NCBIfam" id="NF040973">
    <property type="entry name" value="restrict_Sau3AI"/>
    <property type="match status" value="1"/>
</dbReference>
<feature type="domain" description="DNA mismatch repair MutH/Type II restriction enzyme Sau3AI" evidence="4">
    <location>
        <begin position="72"/>
        <end position="174"/>
    </location>
</feature>
<keyword evidence="3 5" id="KW-0378">Hydrolase</keyword>
<dbReference type="CDD" id="cd22355">
    <property type="entry name" value="Sau3AI_C"/>
    <property type="match status" value="1"/>
</dbReference>
<name>A0A174B6T6_9FIRM</name>
<keyword evidence="1" id="KW-0540">Nuclease</keyword>
<protein>
    <submittedName>
        <fullName evidence="5">Type-2 restriction enzyme Sau3AI</fullName>
        <ecNumber evidence="5">3.1.21.4</ecNumber>
    </submittedName>
</protein>
<dbReference type="STRING" id="187979.ERS852385_01781"/>
<keyword evidence="2" id="KW-0255">Endonuclease</keyword>
<dbReference type="GO" id="GO:0009036">
    <property type="term" value="F:type II site-specific deoxyribonuclease activity"/>
    <property type="evidence" value="ECO:0007669"/>
    <property type="project" value="UniProtKB-EC"/>
</dbReference>
<dbReference type="Pfam" id="PF02976">
    <property type="entry name" value="MutH"/>
    <property type="match status" value="1"/>
</dbReference>
<dbReference type="OrthoDB" id="3188707at2"/>
<dbReference type="InterPro" id="IPR011335">
    <property type="entry name" value="Restrct_endonuc-II-like"/>
</dbReference>